<keyword evidence="4" id="KW-1133">Transmembrane helix</keyword>
<organism evidence="7 8">
    <name type="scientific">Hydnum rufescens UP504</name>
    <dbReference type="NCBI Taxonomy" id="1448309"/>
    <lineage>
        <taxon>Eukaryota</taxon>
        <taxon>Fungi</taxon>
        <taxon>Dikarya</taxon>
        <taxon>Basidiomycota</taxon>
        <taxon>Agaricomycotina</taxon>
        <taxon>Agaricomycetes</taxon>
        <taxon>Cantharellales</taxon>
        <taxon>Hydnaceae</taxon>
        <taxon>Hydnum</taxon>
    </lineage>
</organism>
<keyword evidence="5" id="KW-0472">Membrane</keyword>
<comment type="caution">
    <text evidence="7">The sequence shown here is derived from an EMBL/GenBank/DDBJ whole genome shotgun (WGS) entry which is preliminary data.</text>
</comment>
<dbReference type="OrthoDB" id="66620at2759"/>
<evidence type="ECO:0000256" key="6">
    <source>
        <dbReference type="SAM" id="MobiDB-lite"/>
    </source>
</evidence>
<protein>
    <recommendedName>
        <fullName evidence="9">ABC transporter family G domain-containing protein</fullName>
    </recommendedName>
</protein>
<dbReference type="GO" id="GO:0042626">
    <property type="term" value="F:ATPase-coupled transmembrane transporter activity"/>
    <property type="evidence" value="ECO:0007669"/>
    <property type="project" value="TreeGrafter"/>
</dbReference>
<feature type="region of interest" description="Disordered" evidence="6">
    <location>
        <begin position="189"/>
        <end position="214"/>
    </location>
</feature>
<dbReference type="AlphaFoldDB" id="A0A9P6DWY1"/>
<evidence type="ECO:0000256" key="4">
    <source>
        <dbReference type="ARBA" id="ARBA00022989"/>
    </source>
</evidence>
<keyword evidence="8" id="KW-1185">Reference proteome</keyword>
<dbReference type="PANTHER" id="PTHR48041">
    <property type="entry name" value="ABC TRANSPORTER G FAMILY MEMBER 28"/>
    <property type="match status" value="1"/>
</dbReference>
<keyword evidence="3" id="KW-0812">Transmembrane</keyword>
<feature type="region of interest" description="Disordered" evidence="6">
    <location>
        <begin position="131"/>
        <end position="156"/>
    </location>
</feature>
<comment type="subcellular location">
    <subcellularLocation>
        <location evidence="1">Membrane</location>
        <topology evidence="1">Multi-pass membrane protein</topology>
    </subcellularLocation>
</comment>
<evidence type="ECO:0000256" key="2">
    <source>
        <dbReference type="ARBA" id="ARBA00022448"/>
    </source>
</evidence>
<evidence type="ECO:0000256" key="5">
    <source>
        <dbReference type="ARBA" id="ARBA00023136"/>
    </source>
</evidence>
<keyword evidence="2" id="KW-0813">Transport</keyword>
<evidence type="ECO:0000256" key="3">
    <source>
        <dbReference type="ARBA" id="ARBA00022692"/>
    </source>
</evidence>
<dbReference type="GO" id="GO:0016020">
    <property type="term" value="C:membrane"/>
    <property type="evidence" value="ECO:0007669"/>
    <property type="project" value="UniProtKB-SubCell"/>
</dbReference>
<dbReference type="Proteomes" id="UP000886523">
    <property type="component" value="Unassembled WGS sequence"/>
</dbReference>
<accession>A0A9P6DWY1</accession>
<evidence type="ECO:0000313" key="8">
    <source>
        <dbReference type="Proteomes" id="UP000886523"/>
    </source>
</evidence>
<gene>
    <name evidence="7" type="ORF">BS47DRAFT_1359207</name>
</gene>
<sequence length="214" mass="23333">MASFSPPDASFSILSLSLLSLARNYNRTVVFTIHQLWSNIVAMFAHLLLAKGKLIYSGEVSKCHDYFVRIGDPCPPGFNIAHFSIDLTMQIETTSPGPSGTPPEREKCRVVGATSQTKNRLSRERPLPKHLLIPSGSSHSQVNADLDVPRSRTRPSSIADSISTVTKNAGIGAGSYVKRKTWRCLGTKRPVGEALGPPRNEDCRVQTPVHGART</sequence>
<reference evidence="7" key="1">
    <citation type="journal article" date="2020" name="Nat. Commun.">
        <title>Large-scale genome sequencing of mycorrhizal fungi provides insights into the early evolution of symbiotic traits.</title>
        <authorList>
            <person name="Miyauchi S."/>
            <person name="Kiss E."/>
            <person name="Kuo A."/>
            <person name="Drula E."/>
            <person name="Kohler A."/>
            <person name="Sanchez-Garcia M."/>
            <person name="Morin E."/>
            <person name="Andreopoulos B."/>
            <person name="Barry K.W."/>
            <person name="Bonito G."/>
            <person name="Buee M."/>
            <person name="Carver A."/>
            <person name="Chen C."/>
            <person name="Cichocki N."/>
            <person name="Clum A."/>
            <person name="Culley D."/>
            <person name="Crous P.W."/>
            <person name="Fauchery L."/>
            <person name="Girlanda M."/>
            <person name="Hayes R.D."/>
            <person name="Keri Z."/>
            <person name="LaButti K."/>
            <person name="Lipzen A."/>
            <person name="Lombard V."/>
            <person name="Magnuson J."/>
            <person name="Maillard F."/>
            <person name="Murat C."/>
            <person name="Nolan M."/>
            <person name="Ohm R.A."/>
            <person name="Pangilinan J."/>
            <person name="Pereira M.F."/>
            <person name="Perotto S."/>
            <person name="Peter M."/>
            <person name="Pfister S."/>
            <person name="Riley R."/>
            <person name="Sitrit Y."/>
            <person name="Stielow J.B."/>
            <person name="Szollosi G."/>
            <person name="Zifcakova L."/>
            <person name="Stursova M."/>
            <person name="Spatafora J.W."/>
            <person name="Tedersoo L."/>
            <person name="Vaario L.M."/>
            <person name="Yamada A."/>
            <person name="Yan M."/>
            <person name="Wang P."/>
            <person name="Xu J."/>
            <person name="Bruns T."/>
            <person name="Baldrian P."/>
            <person name="Vilgalys R."/>
            <person name="Dunand C."/>
            <person name="Henrissat B."/>
            <person name="Grigoriev I.V."/>
            <person name="Hibbett D."/>
            <person name="Nagy L.G."/>
            <person name="Martin F.M."/>
        </authorList>
    </citation>
    <scope>NUCLEOTIDE SEQUENCE</scope>
    <source>
        <strain evidence="7">UP504</strain>
    </source>
</reference>
<evidence type="ECO:0008006" key="9">
    <source>
        <dbReference type="Google" id="ProtNLM"/>
    </source>
</evidence>
<dbReference type="PANTHER" id="PTHR48041:SF2">
    <property type="entry name" value="ATP-DEPENDENT PERMEASE-RELATED"/>
    <property type="match status" value="1"/>
</dbReference>
<name>A0A9P6DWY1_9AGAM</name>
<dbReference type="EMBL" id="MU128928">
    <property type="protein sequence ID" value="KAF9517926.1"/>
    <property type="molecule type" value="Genomic_DNA"/>
</dbReference>
<evidence type="ECO:0000313" key="7">
    <source>
        <dbReference type="EMBL" id="KAF9517926.1"/>
    </source>
</evidence>
<evidence type="ECO:0000256" key="1">
    <source>
        <dbReference type="ARBA" id="ARBA00004141"/>
    </source>
</evidence>
<proteinExistence type="predicted"/>
<dbReference type="InterPro" id="IPR050352">
    <property type="entry name" value="ABCG_transporters"/>
</dbReference>